<evidence type="ECO:0000313" key="2">
    <source>
        <dbReference type="EMBL" id="GHP11834.1"/>
    </source>
</evidence>
<evidence type="ECO:0000313" key="3">
    <source>
        <dbReference type="Proteomes" id="UP000660262"/>
    </source>
</evidence>
<name>A0A830HXL3_9CHLO</name>
<evidence type="ECO:0000256" key="1">
    <source>
        <dbReference type="SAM" id="MobiDB-lite"/>
    </source>
</evidence>
<organism evidence="2 3">
    <name type="scientific">Pycnococcus provasolii</name>
    <dbReference type="NCBI Taxonomy" id="41880"/>
    <lineage>
        <taxon>Eukaryota</taxon>
        <taxon>Viridiplantae</taxon>
        <taxon>Chlorophyta</taxon>
        <taxon>Pseudoscourfieldiophyceae</taxon>
        <taxon>Pseudoscourfieldiales</taxon>
        <taxon>Pycnococcaceae</taxon>
        <taxon>Pycnococcus</taxon>
    </lineage>
</organism>
<reference evidence="2" key="1">
    <citation type="submission" date="2020-10" db="EMBL/GenBank/DDBJ databases">
        <title>Unveiling of a novel bifunctional photoreceptor, Dualchrome1, isolated from a cosmopolitan green alga.</title>
        <authorList>
            <person name="Suzuki S."/>
            <person name="Kawachi M."/>
        </authorList>
    </citation>
    <scope>NUCLEOTIDE SEQUENCE</scope>
    <source>
        <strain evidence="2">NIES 2893</strain>
    </source>
</reference>
<dbReference type="EMBL" id="BNJQ01000036">
    <property type="protein sequence ID" value="GHP11834.1"/>
    <property type="molecule type" value="Genomic_DNA"/>
</dbReference>
<dbReference type="Proteomes" id="UP000660262">
    <property type="component" value="Unassembled WGS sequence"/>
</dbReference>
<gene>
    <name evidence="2" type="ORF">PPROV_001056100</name>
</gene>
<proteinExistence type="predicted"/>
<dbReference type="AlphaFoldDB" id="A0A830HXL3"/>
<accession>A0A830HXL3</accession>
<keyword evidence="3" id="KW-1185">Reference proteome</keyword>
<protein>
    <submittedName>
        <fullName evidence="2">Uncharacterized protein</fullName>
    </submittedName>
</protein>
<feature type="region of interest" description="Disordered" evidence="1">
    <location>
        <begin position="136"/>
        <end position="164"/>
    </location>
</feature>
<sequence length="164" mass="17375">MTWLYESATKRYVSSFESANPFGPLKVVLYPFSPLSSDPLYPGVQQSSSSADILYGGYPPASCSTLPVCQRGNVHARAATAASAQRRRRNVALFVDIAPNSKLNSVVRVGRPGRFAAASGELEGRLGWGVAKRSQHASEAEARGTGKVSPHGGLQGGRSLVSKL</sequence>
<comment type="caution">
    <text evidence="2">The sequence shown here is derived from an EMBL/GenBank/DDBJ whole genome shotgun (WGS) entry which is preliminary data.</text>
</comment>